<dbReference type="EMBL" id="GBRH01260952">
    <property type="protein sequence ID" value="JAD36943.1"/>
    <property type="molecule type" value="Transcribed_RNA"/>
</dbReference>
<name>A0A0A8ZGW1_ARUDO</name>
<sequence>MLSSSRRGFCGDGIVCER</sequence>
<reference evidence="1" key="2">
    <citation type="journal article" date="2015" name="Data Brief">
        <title>Shoot transcriptome of the giant reed, Arundo donax.</title>
        <authorList>
            <person name="Barrero R.A."/>
            <person name="Guerrero F.D."/>
            <person name="Moolhuijzen P."/>
            <person name="Goolsby J.A."/>
            <person name="Tidwell J."/>
            <person name="Bellgard S.E."/>
            <person name="Bellgard M.I."/>
        </authorList>
    </citation>
    <scope>NUCLEOTIDE SEQUENCE</scope>
    <source>
        <tissue evidence="1">Shoot tissue taken approximately 20 cm above the soil surface</tissue>
    </source>
</reference>
<reference evidence="1" key="1">
    <citation type="submission" date="2014-09" db="EMBL/GenBank/DDBJ databases">
        <authorList>
            <person name="Magalhaes I.L.F."/>
            <person name="Oliveira U."/>
            <person name="Santos F.R."/>
            <person name="Vidigal T.H.D.A."/>
            <person name="Brescovit A.D."/>
            <person name="Santos A.J."/>
        </authorList>
    </citation>
    <scope>NUCLEOTIDE SEQUENCE</scope>
    <source>
        <tissue evidence="1">Shoot tissue taken approximately 20 cm above the soil surface</tissue>
    </source>
</reference>
<accession>A0A0A8ZGW1</accession>
<protein>
    <submittedName>
        <fullName evidence="1">Uncharacterized protein</fullName>
    </submittedName>
</protein>
<dbReference type="AlphaFoldDB" id="A0A0A8ZGW1"/>
<organism evidence="1">
    <name type="scientific">Arundo donax</name>
    <name type="common">Giant reed</name>
    <name type="synonym">Donax arundinaceus</name>
    <dbReference type="NCBI Taxonomy" id="35708"/>
    <lineage>
        <taxon>Eukaryota</taxon>
        <taxon>Viridiplantae</taxon>
        <taxon>Streptophyta</taxon>
        <taxon>Embryophyta</taxon>
        <taxon>Tracheophyta</taxon>
        <taxon>Spermatophyta</taxon>
        <taxon>Magnoliopsida</taxon>
        <taxon>Liliopsida</taxon>
        <taxon>Poales</taxon>
        <taxon>Poaceae</taxon>
        <taxon>PACMAD clade</taxon>
        <taxon>Arundinoideae</taxon>
        <taxon>Arundineae</taxon>
        <taxon>Arundo</taxon>
    </lineage>
</organism>
<evidence type="ECO:0000313" key="1">
    <source>
        <dbReference type="EMBL" id="JAD36943.1"/>
    </source>
</evidence>
<proteinExistence type="predicted"/>